<protein>
    <submittedName>
        <fullName evidence="11">Putative zinc metallopeptidase</fullName>
    </submittedName>
</protein>
<comment type="similarity">
    <text evidence="2">Belongs to the peptidase M13 family.</text>
</comment>
<dbReference type="InterPro" id="IPR024079">
    <property type="entry name" value="MetalloPept_cat_dom_sf"/>
</dbReference>
<feature type="domain" description="Peptidase M13 N-terminal" evidence="9">
    <location>
        <begin position="113"/>
        <end position="527"/>
    </location>
</feature>
<dbReference type="InterPro" id="IPR000718">
    <property type="entry name" value="Peptidase_M13"/>
</dbReference>
<keyword evidence="10" id="KW-1185">Reference proteome</keyword>
<keyword evidence="4" id="KW-0479">Metal-binding</keyword>
<dbReference type="Pfam" id="PF01431">
    <property type="entry name" value="Peptidase_M13"/>
    <property type="match status" value="1"/>
</dbReference>
<proteinExistence type="inferred from homology"/>
<dbReference type="WBParaSite" id="HCON_00047830-00001">
    <property type="protein sequence ID" value="HCON_00047830-00001"/>
    <property type="gene ID" value="HCON_00047830"/>
</dbReference>
<evidence type="ECO:0000256" key="6">
    <source>
        <dbReference type="ARBA" id="ARBA00022833"/>
    </source>
</evidence>
<dbReference type="InterPro" id="IPR008753">
    <property type="entry name" value="Peptidase_M13_N"/>
</dbReference>
<comment type="cofactor">
    <cofactor evidence="1">
        <name>Zn(2+)</name>
        <dbReference type="ChEBI" id="CHEBI:29105"/>
    </cofactor>
</comment>
<evidence type="ECO:0000256" key="4">
    <source>
        <dbReference type="ARBA" id="ARBA00022723"/>
    </source>
</evidence>
<dbReference type="Gene3D" id="3.40.390.10">
    <property type="entry name" value="Collagenase (Catalytic Domain)"/>
    <property type="match status" value="1"/>
</dbReference>
<dbReference type="GO" id="GO:0046872">
    <property type="term" value="F:metal ion binding"/>
    <property type="evidence" value="ECO:0007669"/>
    <property type="project" value="UniProtKB-KW"/>
</dbReference>
<evidence type="ECO:0000256" key="2">
    <source>
        <dbReference type="ARBA" id="ARBA00007357"/>
    </source>
</evidence>
<keyword evidence="6" id="KW-0862">Zinc</keyword>
<keyword evidence="5" id="KW-0378">Hydrolase</keyword>
<evidence type="ECO:0000259" key="8">
    <source>
        <dbReference type="Pfam" id="PF01431"/>
    </source>
</evidence>
<dbReference type="GO" id="GO:0005886">
    <property type="term" value="C:plasma membrane"/>
    <property type="evidence" value="ECO:0007669"/>
    <property type="project" value="TreeGrafter"/>
</dbReference>
<dbReference type="InterPro" id="IPR018497">
    <property type="entry name" value="Peptidase_M13_C"/>
</dbReference>
<evidence type="ECO:0000259" key="9">
    <source>
        <dbReference type="Pfam" id="PF05649"/>
    </source>
</evidence>
<evidence type="ECO:0000313" key="10">
    <source>
        <dbReference type="Proteomes" id="UP000025227"/>
    </source>
</evidence>
<dbReference type="GO" id="GO:0004222">
    <property type="term" value="F:metalloendopeptidase activity"/>
    <property type="evidence" value="ECO:0007669"/>
    <property type="project" value="InterPro"/>
</dbReference>
<evidence type="ECO:0000313" key="11">
    <source>
        <dbReference type="WBParaSite" id="HCON_00047830-00001"/>
    </source>
</evidence>
<dbReference type="AlphaFoldDB" id="A0A7I4Y3U5"/>
<feature type="domain" description="Peptidase M13 C-terminal" evidence="8">
    <location>
        <begin position="599"/>
        <end position="832"/>
    </location>
</feature>
<dbReference type="Proteomes" id="UP000025227">
    <property type="component" value="Unplaced"/>
</dbReference>
<name>A0A7I4Y3U5_HAECO</name>
<keyword evidence="3" id="KW-0645">Protease</keyword>
<evidence type="ECO:0000256" key="1">
    <source>
        <dbReference type="ARBA" id="ARBA00001947"/>
    </source>
</evidence>
<keyword evidence="7" id="KW-0482">Metalloprotease</keyword>
<dbReference type="OMA" id="IANQHAP"/>
<dbReference type="PROSITE" id="PS51885">
    <property type="entry name" value="NEPRILYSIN"/>
    <property type="match status" value="1"/>
</dbReference>
<dbReference type="Gene3D" id="1.10.1380.10">
    <property type="entry name" value="Neutral endopeptidase , domain2"/>
    <property type="match status" value="1"/>
</dbReference>
<accession>A0A7I4Y3U5</accession>
<evidence type="ECO:0000256" key="3">
    <source>
        <dbReference type="ARBA" id="ARBA00022670"/>
    </source>
</evidence>
<dbReference type="CDD" id="cd08662">
    <property type="entry name" value="M13"/>
    <property type="match status" value="1"/>
</dbReference>
<dbReference type="PANTHER" id="PTHR11733">
    <property type="entry name" value="ZINC METALLOPROTEASE FAMILY M13 NEPRILYSIN-RELATED"/>
    <property type="match status" value="1"/>
</dbReference>
<sequence length="836" mass="95180">MPKPVVFTAGLGCLVVAVAIASLVLNVLVFVRFLDDYPGKDKSNPPKLLILPERPTIHKRNVQLPAKARIISLASIHANSSKYCPSYGEALNTPAWKEAANNLQNAIDEDVNPCDDFYKFSCGKYISHTQEGISTLHQAQLKVNKEIVKSLKDIDVNDENKWSATERITKAAYETCMNPSRTAHAEEILINIANWFGAIPFLNHTIDRPYDFLETAGSLLQLRALGTLTASWVTSDYVKSDTNTLYISQPYLPMPREYYVQPRYIAYLEVRGNLIKRMLMEFAKLILDDPSPYNEMIDQASKDIVGFERQIAMASWPDSELRDYGKQYNRLDLDELNTRFPALKWESYFYELLSTARSGPMRAETNVVISQPSYFAWLNSYVATKERKRMGVIVNYMITQLLFEEAEFLGPSMAKIVAESDYVPYAQRQGRGPRRIGRQLSRSYDGKDERSFSCIELIMNLMPYGPGYVYAKSLPNRNVLHDEAIKQVQNIIDAFTEMIKSLDWMSASSKTKALRKAEQMPTYIGWPFAFGDFKNTTAIDTYHQKDYAPILEIFKKDSTDFYNVKHTLQRAFVNRETVRPFVHKANRMNFLMSPALVDAWYQLERNVLVVPCALWNAPFYNKDYPMAVNFAGLGSVVGRELVHAFDDEGIQFDAFGALICEEWNHCSWADDKSKKAFVDAAQCIVSQYSSQCCPVKEGFTRCVDGAATQGQNIADLGGLQAAYKGYLKYMQDRNETEKRLPGLEQYTPKQLFWMSYANTWCSNEGNIARSFQVHDVFRKDVTWETSDFQLIANQHAPAACRTNQVVQDIPEFAADFGCQTGEKMFPSPDARCKVWA</sequence>
<dbReference type="PANTHER" id="PTHR11733:SF188">
    <property type="entry name" value="NEPRILYSIN"/>
    <property type="match status" value="1"/>
</dbReference>
<dbReference type="SUPFAM" id="SSF55486">
    <property type="entry name" value="Metalloproteases ('zincins'), catalytic domain"/>
    <property type="match status" value="1"/>
</dbReference>
<dbReference type="Pfam" id="PF05649">
    <property type="entry name" value="Peptidase_M13_N"/>
    <property type="match status" value="1"/>
</dbReference>
<evidence type="ECO:0000256" key="5">
    <source>
        <dbReference type="ARBA" id="ARBA00022801"/>
    </source>
</evidence>
<reference evidence="11" key="1">
    <citation type="submission" date="2020-12" db="UniProtKB">
        <authorList>
            <consortium name="WormBaseParasite"/>
        </authorList>
    </citation>
    <scope>IDENTIFICATION</scope>
    <source>
        <strain evidence="11">MHco3</strain>
    </source>
</reference>
<organism evidence="10 11">
    <name type="scientific">Haemonchus contortus</name>
    <name type="common">Barber pole worm</name>
    <dbReference type="NCBI Taxonomy" id="6289"/>
    <lineage>
        <taxon>Eukaryota</taxon>
        <taxon>Metazoa</taxon>
        <taxon>Ecdysozoa</taxon>
        <taxon>Nematoda</taxon>
        <taxon>Chromadorea</taxon>
        <taxon>Rhabditida</taxon>
        <taxon>Rhabditina</taxon>
        <taxon>Rhabditomorpha</taxon>
        <taxon>Strongyloidea</taxon>
        <taxon>Trichostrongylidae</taxon>
        <taxon>Haemonchus</taxon>
    </lineage>
</organism>
<dbReference type="OrthoDB" id="6475849at2759"/>
<dbReference type="GO" id="GO:0016485">
    <property type="term" value="P:protein processing"/>
    <property type="evidence" value="ECO:0007669"/>
    <property type="project" value="TreeGrafter"/>
</dbReference>
<dbReference type="PRINTS" id="PR00786">
    <property type="entry name" value="NEPRILYSIN"/>
</dbReference>
<dbReference type="InterPro" id="IPR042089">
    <property type="entry name" value="Peptidase_M13_dom_2"/>
</dbReference>
<evidence type="ECO:0000256" key="7">
    <source>
        <dbReference type="ARBA" id="ARBA00023049"/>
    </source>
</evidence>